<dbReference type="SUPFAM" id="SSF53098">
    <property type="entry name" value="Ribonuclease H-like"/>
    <property type="match status" value="1"/>
</dbReference>
<evidence type="ECO:0000256" key="4">
    <source>
        <dbReference type="ARBA" id="ARBA00022839"/>
    </source>
</evidence>
<organism evidence="7 8">
    <name type="scientific">Ceraceosorus bombacis</name>
    <dbReference type="NCBI Taxonomy" id="401625"/>
    <lineage>
        <taxon>Eukaryota</taxon>
        <taxon>Fungi</taxon>
        <taxon>Dikarya</taxon>
        <taxon>Basidiomycota</taxon>
        <taxon>Ustilaginomycotina</taxon>
        <taxon>Exobasidiomycetes</taxon>
        <taxon>Ceraceosorales</taxon>
        <taxon>Ceraceosoraceae</taxon>
        <taxon>Ceraceosorus</taxon>
    </lineage>
</organism>
<dbReference type="AlphaFoldDB" id="A0A0N7LAQ9"/>
<sequence>MGDQQGQSAGHLVSPLLPPPAPTRTLKANEGPLVWIDCEMTGLDPRTERIIEIACIITDGQLNELDEGVTYVIKQDKAVLDAMGEWCTRQHGQSGLTAACLSAQALAHADVRAAILTYVKERIPQARVACLAGNTVHADAAFLKGEMPELMQHLHYRIVDVSTIKELVSRWYGPQSRWQGGKGEHRALEDIRGSIAELRHYREEHFIPKLFN</sequence>
<dbReference type="OrthoDB" id="270189at2759"/>
<dbReference type="InterPro" id="IPR013520">
    <property type="entry name" value="Ribonucl_H"/>
</dbReference>
<dbReference type="InterPro" id="IPR012337">
    <property type="entry name" value="RNaseH-like_sf"/>
</dbReference>
<dbReference type="CDD" id="cd06135">
    <property type="entry name" value="Orn"/>
    <property type="match status" value="1"/>
</dbReference>
<dbReference type="Pfam" id="PF00929">
    <property type="entry name" value="RNase_T"/>
    <property type="match status" value="1"/>
</dbReference>
<evidence type="ECO:0000256" key="2">
    <source>
        <dbReference type="ARBA" id="ARBA00022722"/>
    </source>
</evidence>
<name>A0A0N7LAQ9_9BASI</name>
<evidence type="ECO:0000259" key="6">
    <source>
        <dbReference type="SMART" id="SM00479"/>
    </source>
</evidence>
<reference evidence="7 8" key="1">
    <citation type="submission" date="2014-09" db="EMBL/GenBank/DDBJ databases">
        <authorList>
            <person name="Magalhaes I.L.F."/>
            <person name="Oliveira U."/>
            <person name="Santos F.R."/>
            <person name="Vidigal T.H.D.A."/>
            <person name="Brescovit A.D."/>
            <person name="Santos A.J."/>
        </authorList>
    </citation>
    <scope>NUCLEOTIDE SEQUENCE [LARGE SCALE GENOMIC DNA]</scope>
</reference>
<dbReference type="NCBIfam" id="NF003765">
    <property type="entry name" value="PRK05359.1"/>
    <property type="match status" value="1"/>
</dbReference>
<comment type="similarity">
    <text evidence="1">Belongs to the oligoribonuclease family.</text>
</comment>
<keyword evidence="8" id="KW-1185">Reference proteome</keyword>
<dbReference type="Gene3D" id="3.30.420.10">
    <property type="entry name" value="Ribonuclease H-like superfamily/Ribonuclease H"/>
    <property type="match status" value="1"/>
</dbReference>
<dbReference type="InterPro" id="IPR036397">
    <property type="entry name" value="RNaseH_sf"/>
</dbReference>
<evidence type="ECO:0000256" key="3">
    <source>
        <dbReference type="ARBA" id="ARBA00022801"/>
    </source>
</evidence>
<dbReference type="EMBL" id="CCYA01000254">
    <property type="protein sequence ID" value="CEH17274.1"/>
    <property type="molecule type" value="Genomic_DNA"/>
</dbReference>
<dbReference type="FunFam" id="3.30.420.10:FF:000003">
    <property type="entry name" value="Oligoribonuclease"/>
    <property type="match status" value="1"/>
</dbReference>
<dbReference type="InterPro" id="IPR022894">
    <property type="entry name" value="Oligoribonuclease"/>
</dbReference>
<dbReference type="PANTHER" id="PTHR11046">
    <property type="entry name" value="OLIGORIBONUCLEASE, MITOCHONDRIAL"/>
    <property type="match status" value="1"/>
</dbReference>
<feature type="region of interest" description="Disordered" evidence="5">
    <location>
        <begin position="1"/>
        <end position="25"/>
    </location>
</feature>
<accession>A0A0N7LAQ9</accession>
<keyword evidence="4" id="KW-0269">Exonuclease</keyword>
<dbReference type="GO" id="GO:0000175">
    <property type="term" value="F:3'-5'-RNA exonuclease activity"/>
    <property type="evidence" value="ECO:0007669"/>
    <property type="project" value="InterPro"/>
</dbReference>
<dbReference type="GO" id="GO:0003676">
    <property type="term" value="F:nucleic acid binding"/>
    <property type="evidence" value="ECO:0007669"/>
    <property type="project" value="InterPro"/>
</dbReference>
<evidence type="ECO:0000313" key="8">
    <source>
        <dbReference type="Proteomes" id="UP000054845"/>
    </source>
</evidence>
<evidence type="ECO:0000313" key="7">
    <source>
        <dbReference type="EMBL" id="CEH17274.1"/>
    </source>
</evidence>
<evidence type="ECO:0000256" key="1">
    <source>
        <dbReference type="ARBA" id="ARBA00009921"/>
    </source>
</evidence>
<keyword evidence="3" id="KW-0378">Hydrolase</keyword>
<evidence type="ECO:0000256" key="5">
    <source>
        <dbReference type="SAM" id="MobiDB-lite"/>
    </source>
</evidence>
<protein>
    <submittedName>
        <fullName evidence="7">Ribonuclease h-like protein</fullName>
    </submittedName>
</protein>
<dbReference type="GO" id="GO:0005739">
    <property type="term" value="C:mitochondrion"/>
    <property type="evidence" value="ECO:0007669"/>
    <property type="project" value="TreeGrafter"/>
</dbReference>
<dbReference type="STRING" id="401625.A0A0N7LAQ9"/>
<keyword evidence="2" id="KW-0540">Nuclease</keyword>
<dbReference type="SMART" id="SM00479">
    <property type="entry name" value="EXOIII"/>
    <property type="match status" value="1"/>
</dbReference>
<dbReference type="Proteomes" id="UP000054845">
    <property type="component" value="Unassembled WGS sequence"/>
</dbReference>
<dbReference type="PANTHER" id="PTHR11046:SF0">
    <property type="entry name" value="OLIGORIBONUCLEASE, MITOCHONDRIAL"/>
    <property type="match status" value="1"/>
</dbReference>
<proteinExistence type="inferred from homology"/>
<feature type="domain" description="Exonuclease" evidence="6">
    <location>
        <begin position="32"/>
        <end position="207"/>
    </location>
</feature>